<feature type="region of interest" description="Disordered" evidence="2">
    <location>
        <begin position="88"/>
        <end position="109"/>
    </location>
</feature>
<proteinExistence type="predicted"/>
<sequence>MSKPQVTITLGRSGQKVVKRPQAKSNGAAWTGSQLLLGSKRRFESNADASTSKRLRGTVISRSGDMPVSQNDLRLKLMRKRSRLMRREVEDRKTMESQERVSRRIRAPERPESRCLERHIPQTKRGGGLMVMEPFRSYTSWNSAGSKPESMDRVLQTYRRAAPQQYIDGLMIGSSRRRIDTLGNGGPVGSDVMDSSRSNGPATATMRGTLDVHKPVKEVLPASGVPKSFYLNDQPLTVSSLLHSLGLAKYAVQFQAEEVDMAALKQMKDCDLKELGIPMKPISFTGTKKEDSTCHLARIDEFQQALTDVVLGGDEGRRALLAHPLLPFLEAKATKNMLASLTPAAVDDELGLQA</sequence>
<dbReference type="EMBL" id="JAVXUP010001263">
    <property type="protein sequence ID" value="KAK3013875.1"/>
    <property type="molecule type" value="Genomic_DNA"/>
</dbReference>
<evidence type="ECO:0000259" key="3">
    <source>
        <dbReference type="Pfam" id="PF00536"/>
    </source>
</evidence>
<dbReference type="Pfam" id="PF00536">
    <property type="entry name" value="SAM_1"/>
    <property type="match status" value="1"/>
</dbReference>
<feature type="region of interest" description="Disordered" evidence="2">
    <location>
        <begin position="1"/>
        <end position="26"/>
    </location>
</feature>
<keyword evidence="5" id="KW-1185">Reference proteome</keyword>
<feature type="domain" description="SAM" evidence="3">
    <location>
        <begin position="236"/>
        <end position="277"/>
    </location>
</feature>
<dbReference type="InterPro" id="IPR013761">
    <property type="entry name" value="SAM/pointed_sf"/>
</dbReference>
<reference evidence="4" key="1">
    <citation type="submission" date="2022-12" db="EMBL/GenBank/DDBJ databases">
        <title>Draft genome assemblies for two species of Escallonia (Escalloniales).</title>
        <authorList>
            <person name="Chanderbali A."/>
            <person name="Dervinis C."/>
            <person name="Anghel I."/>
            <person name="Soltis D."/>
            <person name="Soltis P."/>
            <person name="Zapata F."/>
        </authorList>
    </citation>
    <scope>NUCLEOTIDE SEQUENCE</scope>
    <source>
        <strain evidence="4">UCBG64.0493</strain>
        <tissue evidence="4">Leaf</tissue>
    </source>
</reference>
<comment type="caution">
    <text evidence="4">The sequence shown here is derived from an EMBL/GenBank/DDBJ whole genome shotgun (WGS) entry which is preliminary data.</text>
</comment>
<dbReference type="AlphaFoldDB" id="A0AA89ASW0"/>
<dbReference type="SUPFAM" id="SSF47769">
    <property type="entry name" value="SAM/Pointed domain"/>
    <property type="match status" value="1"/>
</dbReference>
<evidence type="ECO:0000313" key="4">
    <source>
        <dbReference type="EMBL" id="KAK3013875.1"/>
    </source>
</evidence>
<dbReference type="PANTHER" id="PTHR10627">
    <property type="entry name" value="SCP160"/>
    <property type="match status" value="1"/>
</dbReference>
<evidence type="ECO:0000256" key="2">
    <source>
        <dbReference type="SAM" id="MobiDB-lite"/>
    </source>
</evidence>
<dbReference type="InterPro" id="IPR001660">
    <property type="entry name" value="SAM"/>
</dbReference>
<feature type="compositionally biased region" description="Polar residues" evidence="2">
    <location>
        <begin position="1"/>
        <end position="12"/>
    </location>
</feature>
<dbReference type="PANTHER" id="PTHR10627:SF74">
    <property type="entry name" value="OS08G0526500 PROTEIN"/>
    <property type="match status" value="1"/>
</dbReference>
<dbReference type="Proteomes" id="UP001188597">
    <property type="component" value="Unassembled WGS sequence"/>
</dbReference>
<gene>
    <name evidence="4" type="ORF">RJ639_009272</name>
</gene>
<evidence type="ECO:0000313" key="5">
    <source>
        <dbReference type="Proteomes" id="UP001188597"/>
    </source>
</evidence>
<accession>A0AA89ASW0</accession>
<dbReference type="Gene3D" id="1.10.150.50">
    <property type="entry name" value="Transcription Factor, Ets-1"/>
    <property type="match status" value="1"/>
</dbReference>
<name>A0AA89ASW0_9ASTE</name>
<keyword evidence="1" id="KW-0677">Repeat</keyword>
<evidence type="ECO:0000256" key="1">
    <source>
        <dbReference type="ARBA" id="ARBA00022737"/>
    </source>
</evidence>
<protein>
    <recommendedName>
        <fullName evidence="3">SAM domain-containing protein</fullName>
    </recommendedName>
</protein>
<organism evidence="4 5">
    <name type="scientific">Escallonia herrerae</name>
    <dbReference type="NCBI Taxonomy" id="1293975"/>
    <lineage>
        <taxon>Eukaryota</taxon>
        <taxon>Viridiplantae</taxon>
        <taxon>Streptophyta</taxon>
        <taxon>Embryophyta</taxon>
        <taxon>Tracheophyta</taxon>
        <taxon>Spermatophyta</taxon>
        <taxon>Magnoliopsida</taxon>
        <taxon>eudicotyledons</taxon>
        <taxon>Gunneridae</taxon>
        <taxon>Pentapetalae</taxon>
        <taxon>asterids</taxon>
        <taxon>campanulids</taxon>
        <taxon>Escalloniales</taxon>
        <taxon>Escalloniaceae</taxon>
        <taxon>Escallonia</taxon>
    </lineage>
</organism>